<sequence>MADWAWVFEPDADNVVGDTPGGANLSEPDRREVEKIAQELADAAAVKYIGPIEYGTSGISPVLTYARGPYLLWYLEDQRGDGEGIDDGPCVRILKVAIWPV</sequence>
<proteinExistence type="predicted"/>
<evidence type="ECO:0000313" key="2">
    <source>
        <dbReference type="Proteomes" id="UP000540506"/>
    </source>
</evidence>
<dbReference type="AlphaFoldDB" id="A0A7W7R5Q3"/>
<gene>
    <name evidence="1" type="ORF">FHR34_004893</name>
</gene>
<evidence type="ECO:0000313" key="1">
    <source>
        <dbReference type="EMBL" id="MBB4925900.1"/>
    </source>
</evidence>
<name>A0A7W7R5Q3_KITKI</name>
<dbReference type="RefSeq" id="WP_184938460.1">
    <property type="nucleotide sequence ID" value="NZ_JACHJV010000001.1"/>
</dbReference>
<dbReference type="EMBL" id="JACHJV010000001">
    <property type="protein sequence ID" value="MBB4925900.1"/>
    <property type="molecule type" value="Genomic_DNA"/>
</dbReference>
<accession>A0A7W7R5Q3</accession>
<comment type="caution">
    <text evidence="1">The sequence shown here is derived from an EMBL/GenBank/DDBJ whole genome shotgun (WGS) entry which is preliminary data.</text>
</comment>
<keyword evidence="2" id="KW-1185">Reference proteome</keyword>
<protein>
    <submittedName>
        <fullName evidence="1">Uncharacterized protein</fullName>
    </submittedName>
</protein>
<reference evidence="1 2" key="1">
    <citation type="submission" date="2020-08" db="EMBL/GenBank/DDBJ databases">
        <title>Sequencing the genomes of 1000 actinobacteria strains.</title>
        <authorList>
            <person name="Klenk H.-P."/>
        </authorList>
    </citation>
    <scope>NUCLEOTIDE SEQUENCE [LARGE SCALE GENOMIC DNA]</scope>
    <source>
        <strain evidence="1 2">DSM 41654</strain>
    </source>
</reference>
<dbReference type="Proteomes" id="UP000540506">
    <property type="component" value="Unassembled WGS sequence"/>
</dbReference>
<organism evidence="1 2">
    <name type="scientific">Kitasatospora kifunensis</name>
    <name type="common">Streptomyces kifunensis</name>
    <dbReference type="NCBI Taxonomy" id="58351"/>
    <lineage>
        <taxon>Bacteria</taxon>
        <taxon>Bacillati</taxon>
        <taxon>Actinomycetota</taxon>
        <taxon>Actinomycetes</taxon>
        <taxon>Kitasatosporales</taxon>
        <taxon>Streptomycetaceae</taxon>
        <taxon>Kitasatospora</taxon>
    </lineage>
</organism>